<dbReference type="RefSeq" id="WP_093252423.1">
    <property type="nucleotide sequence ID" value="NZ_FNQM01000004.1"/>
</dbReference>
<evidence type="ECO:0000259" key="1">
    <source>
        <dbReference type="PROSITE" id="PS50925"/>
    </source>
</evidence>
<dbReference type="EMBL" id="FNQM01000004">
    <property type="protein sequence ID" value="SEA37674.1"/>
    <property type="molecule type" value="Genomic_DNA"/>
</dbReference>
<dbReference type="InterPro" id="IPR007024">
    <property type="entry name" value="BLUF_domain"/>
</dbReference>
<gene>
    <name evidence="2" type="ORF">SAMN05444370_104312</name>
</gene>
<sequence length="131" mass="14711">MVWSLAYSSTPRVAAHSIEMLDIARVALRRNAARDVSGVLYFSDVAFFQVLEGAEADVEAIYESIRRDPRHEELTLLARGAVPARRFGGWAMRFCDASDNPHLRGLLERRPVTPQDISMTVQMRIEALLAP</sequence>
<protein>
    <submittedName>
        <fullName evidence="2">Sensors of blue-light using FAD</fullName>
    </submittedName>
</protein>
<evidence type="ECO:0000313" key="2">
    <source>
        <dbReference type="EMBL" id="SEA37674.1"/>
    </source>
</evidence>
<dbReference type="SMART" id="SM01034">
    <property type="entry name" value="BLUF"/>
    <property type="match status" value="1"/>
</dbReference>
<dbReference type="SMR" id="A0A1H4APN5"/>
<keyword evidence="3" id="KW-1185">Reference proteome</keyword>
<dbReference type="GO" id="GO:0009882">
    <property type="term" value="F:blue light photoreceptor activity"/>
    <property type="evidence" value="ECO:0007669"/>
    <property type="project" value="InterPro"/>
</dbReference>
<reference evidence="2 3" key="1">
    <citation type="submission" date="2016-10" db="EMBL/GenBank/DDBJ databases">
        <authorList>
            <person name="de Groot N.N."/>
        </authorList>
    </citation>
    <scope>NUCLEOTIDE SEQUENCE [LARGE SCALE GENOMIC DNA]</scope>
    <source>
        <strain evidence="2 3">DSM 15345</strain>
    </source>
</reference>
<feature type="domain" description="BLUF" evidence="1">
    <location>
        <begin position="2"/>
        <end position="93"/>
    </location>
</feature>
<dbReference type="Gene3D" id="3.30.70.100">
    <property type="match status" value="1"/>
</dbReference>
<dbReference type="OrthoDB" id="196105at2"/>
<dbReference type="STRING" id="89524.SAMN05444370_104312"/>
<name>A0A1H4APN5_9RHOB</name>
<organism evidence="2 3">
    <name type="scientific">Rubrimonas cliftonensis</name>
    <dbReference type="NCBI Taxonomy" id="89524"/>
    <lineage>
        <taxon>Bacteria</taxon>
        <taxon>Pseudomonadati</taxon>
        <taxon>Pseudomonadota</taxon>
        <taxon>Alphaproteobacteria</taxon>
        <taxon>Rhodobacterales</taxon>
        <taxon>Paracoccaceae</taxon>
        <taxon>Rubrimonas</taxon>
    </lineage>
</organism>
<dbReference type="Pfam" id="PF04940">
    <property type="entry name" value="BLUF"/>
    <property type="match status" value="1"/>
</dbReference>
<proteinExistence type="predicted"/>
<evidence type="ECO:0000313" key="3">
    <source>
        <dbReference type="Proteomes" id="UP000198703"/>
    </source>
</evidence>
<dbReference type="GO" id="GO:0071949">
    <property type="term" value="F:FAD binding"/>
    <property type="evidence" value="ECO:0007669"/>
    <property type="project" value="InterPro"/>
</dbReference>
<accession>A0A1H4APN5</accession>
<dbReference type="InterPro" id="IPR036046">
    <property type="entry name" value="Acylphosphatase-like_dom_sf"/>
</dbReference>
<dbReference type="PROSITE" id="PS50925">
    <property type="entry name" value="BLUF"/>
    <property type="match status" value="1"/>
</dbReference>
<dbReference type="Proteomes" id="UP000198703">
    <property type="component" value="Unassembled WGS sequence"/>
</dbReference>
<dbReference type="AlphaFoldDB" id="A0A1H4APN5"/>
<dbReference type="SUPFAM" id="SSF54975">
    <property type="entry name" value="Acylphosphatase/BLUF domain-like"/>
    <property type="match status" value="1"/>
</dbReference>